<name>A0A9Q1F5N5_SYNKA</name>
<gene>
    <name evidence="1" type="ORF">SKAU_G00228950</name>
</gene>
<sequence>MLCTRLASDCYPALPDHYCSSTPCHGAWAPGYSSLCSSASGRKLGGKGSGERGVGWRFPKGSPEALLPWKSTGVLQGSL</sequence>
<evidence type="ECO:0000313" key="2">
    <source>
        <dbReference type="Proteomes" id="UP001152622"/>
    </source>
</evidence>
<dbReference type="AlphaFoldDB" id="A0A9Q1F5N5"/>
<keyword evidence="2" id="KW-1185">Reference proteome</keyword>
<evidence type="ECO:0000313" key="1">
    <source>
        <dbReference type="EMBL" id="KAJ8351419.1"/>
    </source>
</evidence>
<organism evidence="1 2">
    <name type="scientific">Synaphobranchus kaupii</name>
    <name type="common">Kaup's arrowtooth eel</name>
    <dbReference type="NCBI Taxonomy" id="118154"/>
    <lineage>
        <taxon>Eukaryota</taxon>
        <taxon>Metazoa</taxon>
        <taxon>Chordata</taxon>
        <taxon>Craniata</taxon>
        <taxon>Vertebrata</taxon>
        <taxon>Euteleostomi</taxon>
        <taxon>Actinopterygii</taxon>
        <taxon>Neopterygii</taxon>
        <taxon>Teleostei</taxon>
        <taxon>Anguilliformes</taxon>
        <taxon>Synaphobranchidae</taxon>
        <taxon>Synaphobranchus</taxon>
    </lineage>
</organism>
<protein>
    <submittedName>
        <fullName evidence="1">Uncharacterized protein</fullName>
    </submittedName>
</protein>
<dbReference type="Proteomes" id="UP001152622">
    <property type="component" value="Chromosome 8"/>
</dbReference>
<reference evidence="1" key="1">
    <citation type="journal article" date="2023" name="Science">
        <title>Genome structures resolve the early diversification of teleost fishes.</title>
        <authorList>
            <person name="Parey E."/>
            <person name="Louis A."/>
            <person name="Montfort J."/>
            <person name="Bouchez O."/>
            <person name="Roques C."/>
            <person name="Iampietro C."/>
            <person name="Lluch J."/>
            <person name="Castinel A."/>
            <person name="Donnadieu C."/>
            <person name="Desvignes T."/>
            <person name="Floi Bucao C."/>
            <person name="Jouanno E."/>
            <person name="Wen M."/>
            <person name="Mejri S."/>
            <person name="Dirks R."/>
            <person name="Jansen H."/>
            <person name="Henkel C."/>
            <person name="Chen W.J."/>
            <person name="Zahm M."/>
            <person name="Cabau C."/>
            <person name="Klopp C."/>
            <person name="Thompson A.W."/>
            <person name="Robinson-Rechavi M."/>
            <person name="Braasch I."/>
            <person name="Lecointre G."/>
            <person name="Bobe J."/>
            <person name="Postlethwait J.H."/>
            <person name="Berthelot C."/>
            <person name="Roest Crollius H."/>
            <person name="Guiguen Y."/>
        </authorList>
    </citation>
    <scope>NUCLEOTIDE SEQUENCE</scope>
    <source>
        <strain evidence="1">WJC10195</strain>
    </source>
</reference>
<accession>A0A9Q1F5N5</accession>
<proteinExistence type="predicted"/>
<dbReference type="EMBL" id="JAINUF010000008">
    <property type="protein sequence ID" value="KAJ8351419.1"/>
    <property type="molecule type" value="Genomic_DNA"/>
</dbReference>
<comment type="caution">
    <text evidence="1">The sequence shown here is derived from an EMBL/GenBank/DDBJ whole genome shotgun (WGS) entry which is preliminary data.</text>
</comment>